<dbReference type="EMBL" id="GL636496">
    <property type="protein sequence ID" value="EFW16645.1"/>
    <property type="molecule type" value="Genomic_DNA"/>
</dbReference>
<dbReference type="Proteomes" id="UP000002497">
    <property type="component" value="Unassembled WGS sequence"/>
</dbReference>
<evidence type="ECO:0000313" key="1">
    <source>
        <dbReference type="EMBL" id="EFW16645.1"/>
    </source>
</evidence>
<protein>
    <submittedName>
        <fullName evidence="1">Uncharacterized protein</fullName>
    </submittedName>
</protein>
<reference evidence="2" key="2">
    <citation type="submission" date="2010-03" db="EMBL/GenBank/DDBJ databases">
        <title>The genome sequence of Coccidioides posadasii strain Silveira.</title>
        <authorList>
            <consortium name="The Broad Institute Genome Sequencing Center for Infectious Disease"/>
            <person name="Neafsey D."/>
            <person name="Orbach M."/>
            <person name="Henn M.R."/>
            <person name="Cole G.T."/>
            <person name="Galgiani J."/>
            <person name="Gardner M.J."/>
            <person name="Kirkland T.N."/>
            <person name="Taylor J.W."/>
            <person name="Young S.K."/>
            <person name="Zeng Q."/>
            <person name="Koehrsen M."/>
            <person name="Alvarado L."/>
            <person name="Berlin A."/>
            <person name="Borenstein D."/>
            <person name="Chapman S.B."/>
            <person name="Chen Z."/>
            <person name="Engels R."/>
            <person name="Freedman E."/>
            <person name="Gellesch M."/>
            <person name="Goldberg J."/>
            <person name="Griggs A."/>
            <person name="Gujja S."/>
            <person name="Heilman E."/>
            <person name="Heiman D."/>
            <person name="Howarth C."/>
            <person name="Jen D."/>
            <person name="Larson L."/>
            <person name="Mehta T."/>
            <person name="Neiman D."/>
            <person name="Park D."/>
            <person name="Pearson M."/>
            <person name="Richards J."/>
            <person name="Roberts A."/>
            <person name="Saif S."/>
            <person name="Shea T."/>
            <person name="Shenoy N."/>
            <person name="Sisk P."/>
            <person name="Stolte C."/>
            <person name="Sykes S."/>
            <person name="Walk T."/>
            <person name="White J."/>
            <person name="Yandava C."/>
            <person name="Haas B."/>
            <person name="Nusbaum C."/>
            <person name="Birren B."/>
        </authorList>
    </citation>
    <scope>NUCLEOTIDE SEQUENCE [LARGE SCALE GENOMIC DNA]</scope>
    <source>
        <strain evidence="2">RMSCC 757 / Silveira</strain>
    </source>
</reference>
<dbReference type="HOGENOM" id="CLU_1669234_0_0_1"/>
<dbReference type="AlphaFoldDB" id="E9D9R5"/>
<organism evidence="2">
    <name type="scientific">Coccidioides posadasii (strain RMSCC 757 / Silveira)</name>
    <name type="common">Valley fever fungus</name>
    <dbReference type="NCBI Taxonomy" id="443226"/>
    <lineage>
        <taxon>Eukaryota</taxon>
        <taxon>Fungi</taxon>
        <taxon>Dikarya</taxon>
        <taxon>Ascomycota</taxon>
        <taxon>Pezizomycotina</taxon>
        <taxon>Eurotiomycetes</taxon>
        <taxon>Eurotiomycetidae</taxon>
        <taxon>Onygenales</taxon>
        <taxon>Onygenaceae</taxon>
        <taxon>Coccidioides</taxon>
    </lineage>
</organism>
<reference evidence="2" key="1">
    <citation type="journal article" date="2010" name="Genome Res.">
        <title>Population genomic sequencing of Coccidioides fungi reveals recent hybridization and transposon control.</title>
        <authorList>
            <person name="Neafsey D.E."/>
            <person name="Barker B.M."/>
            <person name="Sharpton T.J."/>
            <person name="Stajich J.E."/>
            <person name="Park D.J."/>
            <person name="Whiston E."/>
            <person name="Hung C.-Y."/>
            <person name="McMahan C."/>
            <person name="White J."/>
            <person name="Sykes S."/>
            <person name="Heiman D."/>
            <person name="Young S."/>
            <person name="Zeng Q."/>
            <person name="Abouelleil A."/>
            <person name="Aftuck L."/>
            <person name="Bessette D."/>
            <person name="Brown A."/>
            <person name="FitzGerald M."/>
            <person name="Lui A."/>
            <person name="Macdonald J.P."/>
            <person name="Priest M."/>
            <person name="Orbach M.J."/>
            <person name="Galgiani J.N."/>
            <person name="Kirkland T.N."/>
            <person name="Cole G.T."/>
            <person name="Birren B.W."/>
            <person name="Henn M.R."/>
            <person name="Taylor J.W."/>
            <person name="Rounsley S.D."/>
        </authorList>
    </citation>
    <scope>NUCLEOTIDE SEQUENCE [LARGE SCALE GENOMIC DNA]</scope>
    <source>
        <strain evidence="2">RMSCC 757 / Silveira</strain>
    </source>
</reference>
<name>E9D9R5_COCPS</name>
<dbReference type="VEuPathDB" id="FungiDB:CPSG_06605"/>
<keyword evidence="2" id="KW-1185">Reference proteome</keyword>
<accession>E9D9R5</accession>
<sequence length="158" mass="17652">MDWGIDSRADKIAGVMIRRTILLGHEAFLLTILRTGYSRGGLPRRFKLSSLLVQFEARLSHEFIQLRGDDLVDIRALASSPFTEAQSTIHGKYSSKSIAILLRPSVEMMIKLYSVRGRPGSPVYNAASDFFAFVSGSTRGFRYHLSIRIDGRTRLSGS</sequence>
<evidence type="ECO:0000313" key="2">
    <source>
        <dbReference type="Proteomes" id="UP000002497"/>
    </source>
</evidence>
<proteinExistence type="predicted"/>
<gene>
    <name evidence="1" type="ORF">CPSG_06605</name>
</gene>